<dbReference type="AlphaFoldDB" id="A0A5J9SIF4"/>
<sequence length="257" mass="28448">MVQMAAQIGRRLLPSDPSPHLGSSPQRRFDLTCDGLHCTFPSTEGYNHAVATLYSAYRILQFCDEVDIYLDLSTKDSEQSEERGVGRGMVSWWCLDMRPGIFSDLVRGKHGVTRVTYAVIFGAVEAVVAIKIISRSVKNLPVKVVAISETFSKLILFSGVLGDILLEEESIPLWNSVLAVSKEEGQKLKIRVILGNDEMGKISRSASFNPKLSSRDTTNDKGSKYGTLQVKVAWSAVPLFPDRYLKKLHDAKQPSSV</sequence>
<gene>
    <name evidence="2" type="ORF">EJB05_55974</name>
</gene>
<dbReference type="EMBL" id="RWGY01000818">
    <property type="protein sequence ID" value="TVT98703.1"/>
    <property type="molecule type" value="Genomic_DNA"/>
</dbReference>
<dbReference type="Proteomes" id="UP000324897">
    <property type="component" value="Unassembled WGS sequence"/>
</dbReference>
<dbReference type="Pfam" id="PF20241">
    <property type="entry name" value="DUF6598"/>
    <property type="match status" value="1"/>
</dbReference>
<evidence type="ECO:0000259" key="1">
    <source>
        <dbReference type="Pfam" id="PF20241"/>
    </source>
</evidence>
<organism evidence="2 3">
    <name type="scientific">Eragrostis curvula</name>
    <name type="common">weeping love grass</name>
    <dbReference type="NCBI Taxonomy" id="38414"/>
    <lineage>
        <taxon>Eukaryota</taxon>
        <taxon>Viridiplantae</taxon>
        <taxon>Streptophyta</taxon>
        <taxon>Embryophyta</taxon>
        <taxon>Tracheophyta</taxon>
        <taxon>Spermatophyta</taxon>
        <taxon>Magnoliopsida</taxon>
        <taxon>Liliopsida</taxon>
        <taxon>Poales</taxon>
        <taxon>Poaceae</taxon>
        <taxon>PACMAD clade</taxon>
        <taxon>Chloridoideae</taxon>
        <taxon>Eragrostideae</taxon>
        <taxon>Eragrostidinae</taxon>
        <taxon>Eragrostis</taxon>
    </lineage>
</organism>
<reference evidence="2 3" key="1">
    <citation type="journal article" date="2019" name="Sci. Rep.">
        <title>A high-quality genome of Eragrostis curvula grass provides insights into Poaceae evolution and supports new strategies to enhance forage quality.</title>
        <authorList>
            <person name="Carballo J."/>
            <person name="Santos B.A.C.M."/>
            <person name="Zappacosta D."/>
            <person name="Garbus I."/>
            <person name="Selva J.P."/>
            <person name="Gallo C.A."/>
            <person name="Diaz A."/>
            <person name="Albertini E."/>
            <person name="Caccamo M."/>
            <person name="Echenique V."/>
        </authorList>
    </citation>
    <scope>NUCLEOTIDE SEQUENCE [LARGE SCALE GENOMIC DNA]</scope>
    <source>
        <strain evidence="3">cv. Victoria</strain>
        <tissue evidence="2">Leaf</tissue>
    </source>
</reference>
<evidence type="ECO:0000313" key="2">
    <source>
        <dbReference type="EMBL" id="TVT98703.1"/>
    </source>
</evidence>
<keyword evidence="3" id="KW-1185">Reference proteome</keyword>
<dbReference type="PANTHER" id="PTHR33065">
    <property type="entry name" value="OS07G0486400 PROTEIN"/>
    <property type="match status" value="1"/>
</dbReference>
<comment type="caution">
    <text evidence="2">The sequence shown here is derived from an EMBL/GenBank/DDBJ whole genome shotgun (WGS) entry which is preliminary data.</text>
</comment>
<name>A0A5J9SIF4_9POAL</name>
<proteinExistence type="predicted"/>
<accession>A0A5J9SIF4</accession>
<protein>
    <recommendedName>
        <fullName evidence="1">DUF6598 domain-containing protein</fullName>
    </recommendedName>
</protein>
<dbReference type="InterPro" id="IPR046533">
    <property type="entry name" value="DUF6598"/>
</dbReference>
<dbReference type="PANTHER" id="PTHR33065:SF88">
    <property type="entry name" value="OS11G0104220 PROTEIN"/>
    <property type="match status" value="1"/>
</dbReference>
<dbReference type="Gramene" id="TVT98703">
    <property type="protein sequence ID" value="TVT98703"/>
    <property type="gene ID" value="EJB05_55974"/>
</dbReference>
<feature type="domain" description="DUF6598" evidence="1">
    <location>
        <begin position="57"/>
        <end position="232"/>
    </location>
</feature>
<evidence type="ECO:0000313" key="3">
    <source>
        <dbReference type="Proteomes" id="UP000324897"/>
    </source>
</evidence>